<dbReference type="EMBL" id="UZAL01006784">
    <property type="protein sequence ID" value="VDO96842.1"/>
    <property type="molecule type" value="Genomic_DNA"/>
</dbReference>
<reference evidence="1 2" key="1">
    <citation type="submission" date="2018-11" db="EMBL/GenBank/DDBJ databases">
        <authorList>
            <consortium name="Pathogen Informatics"/>
        </authorList>
    </citation>
    <scope>NUCLEOTIDE SEQUENCE [LARGE SCALE GENOMIC DNA]</scope>
    <source>
        <strain>Denwood</strain>
        <strain evidence="2">Zambia</strain>
    </source>
</reference>
<proteinExistence type="predicted"/>
<organism evidence="1 2">
    <name type="scientific">Schistosoma mattheei</name>
    <dbReference type="NCBI Taxonomy" id="31246"/>
    <lineage>
        <taxon>Eukaryota</taxon>
        <taxon>Metazoa</taxon>
        <taxon>Spiralia</taxon>
        <taxon>Lophotrochozoa</taxon>
        <taxon>Platyhelminthes</taxon>
        <taxon>Trematoda</taxon>
        <taxon>Digenea</taxon>
        <taxon>Strigeidida</taxon>
        <taxon>Schistosomatoidea</taxon>
        <taxon>Schistosomatidae</taxon>
        <taxon>Schistosoma</taxon>
    </lineage>
</organism>
<dbReference type="AlphaFoldDB" id="A0A183NN85"/>
<dbReference type="Proteomes" id="UP000269396">
    <property type="component" value="Unassembled WGS sequence"/>
</dbReference>
<sequence length="131" mass="15143">MTKEDDEDVNFEAHFLTFIGKEAYSILRTLAMPEKPISLPYTALKELLLDYVQYTSFERGKGGRSRKMIHEDIKNATTLRHSNSVHTQDYADNSLRRCNAFHEDGHKFSQCLSCGKFHSLNSCKFRNSKSF</sequence>
<protein>
    <submittedName>
        <fullName evidence="1">Uncharacterized protein</fullName>
    </submittedName>
</protein>
<name>A0A183NN85_9TREM</name>
<feature type="non-terminal residue" evidence="1">
    <location>
        <position position="131"/>
    </location>
</feature>
<accession>A0A183NN85</accession>
<evidence type="ECO:0000313" key="1">
    <source>
        <dbReference type="EMBL" id="VDO96842.1"/>
    </source>
</evidence>
<evidence type="ECO:0000313" key="2">
    <source>
        <dbReference type="Proteomes" id="UP000269396"/>
    </source>
</evidence>
<keyword evidence="2" id="KW-1185">Reference proteome</keyword>
<gene>
    <name evidence="1" type="ORF">SMTD_LOCUS3571</name>
</gene>